<dbReference type="InterPro" id="IPR004838">
    <property type="entry name" value="NHTrfase_class1_PyrdxlP-BS"/>
</dbReference>
<dbReference type="Gene3D" id="3.90.1150.10">
    <property type="entry name" value="Aspartate Aminotransferase, domain 1"/>
    <property type="match status" value="1"/>
</dbReference>
<evidence type="ECO:0000256" key="6">
    <source>
        <dbReference type="RuleBase" id="RU000481"/>
    </source>
</evidence>
<dbReference type="PROSITE" id="PS00105">
    <property type="entry name" value="AA_TRANSFER_CLASS_1"/>
    <property type="match status" value="1"/>
</dbReference>
<protein>
    <recommendedName>
        <fullName evidence="6">Aminotransferase</fullName>
        <ecNumber evidence="6">2.6.1.-</ecNumber>
    </recommendedName>
</protein>
<evidence type="ECO:0000256" key="5">
    <source>
        <dbReference type="ARBA" id="ARBA00022898"/>
    </source>
</evidence>
<dbReference type="InterPro" id="IPR015424">
    <property type="entry name" value="PyrdxlP-dep_Trfase"/>
</dbReference>
<dbReference type="EMBL" id="CP016757">
    <property type="protein sequence ID" value="ANZ45533.1"/>
    <property type="molecule type" value="Genomic_DNA"/>
</dbReference>
<dbReference type="InterPro" id="IPR015421">
    <property type="entry name" value="PyrdxlP-dep_Trfase_major"/>
</dbReference>
<evidence type="ECO:0000259" key="7">
    <source>
        <dbReference type="Pfam" id="PF00155"/>
    </source>
</evidence>
<dbReference type="EC" id="2.6.1.-" evidence="6"/>
<evidence type="ECO:0000256" key="4">
    <source>
        <dbReference type="ARBA" id="ARBA00022679"/>
    </source>
</evidence>
<keyword evidence="9" id="KW-1185">Reference proteome</keyword>
<comment type="cofactor">
    <cofactor evidence="1 6">
        <name>pyridoxal 5'-phosphate</name>
        <dbReference type="ChEBI" id="CHEBI:597326"/>
    </cofactor>
</comment>
<dbReference type="Gene3D" id="3.40.640.10">
    <property type="entry name" value="Type I PLP-dependent aspartate aminotransferase-like (Major domain)"/>
    <property type="match status" value="1"/>
</dbReference>
<comment type="similarity">
    <text evidence="2 6">Belongs to the class-I pyridoxal-phosphate-dependent aminotransferase family.</text>
</comment>
<reference evidence="8" key="1">
    <citation type="submission" date="2016-08" db="EMBL/GenBank/DDBJ databases">
        <title>Complete genome of Cloacibacillus porcorum.</title>
        <authorList>
            <person name="Looft T."/>
            <person name="Bayles D.O."/>
            <person name="Alt D.P."/>
        </authorList>
    </citation>
    <scope>NUCLEOTIDE SEQUENCE [LARGE SCALE GENOMIC DNA]</scope>
    <source>
        <strain evidence="8">CL-84</strain>
    </source>
</reference>
<sequence>MKFSKRILNIQPSATLSISGKAKTMKAEGKPVISFSAGEPDFNSPKSAREAGIDAINRGESHYTLNPGIIELRQEVCSYYKRRFGLDYTPAEVIIAPGAKPLLYEALQALVDEGDEVILFAPAWVSYVEQLHMAGGVEKVVDTIATGLLPTRESLLAAIGPKTVGLILNSPSNPTGAIYPEETMKMIAEVAKEKDLWIIFDEIYERFAYAPAKHVNILNVAPEIKDRVLIINGVSKAYAMTGWRIGYALGPKEIIAKMSTLQTHLTSNACSIAQWAACGAVKEADADVDAMRDEFAKRRRVIVDLIREMPYVSVKEPEGAFYVFVDIRKCPIPDDMEFCERLLNEKYVAAVPGTAFFAPGFLRLSYACSMENIKEGMARMKEFLEGLKK</sequence>
<dbReference type="Pfam" id="PF00155">
    <property type="entry name" value="Aminotran_1_2"/>
    <property type="match status" value="1"/>
</dbReference>
<dbReference type="InterPro" id="IPR050596">
    <property type="entry name" value="AspAT/PAT-like"/>
</dbReference>
<dbReference type="InterPro" id="IPR004839">
    <property type="entry name" value="Aminotransferase_I/II_large"/>
</dbReference>
<dbReference type="InterPro" id="IPR015422">
    <property type="entry name" value="PyrdxlP-dep_Trfase_small"/>
</dbReference>
<dbReference type="RefSeq" id="WP_066745995.1">
    <property type="nucleotide sequence ID" value="NZ_CAUFKJ010000005.1"/>
</dbReference>
<dbReference type="STRING" id="1197717.BED41_10895"/>
<dbReference type="PANTHER" id="PTHR46383">
    <property type="entry name" value="ASPARTATE AMINOTRANSFERASE"/>
    <property type="match status" value="1"/>
</dbReference>
<evidence type="ECO:0000256" key="1">
    <source>
        <dbReference type="ARBA" id="ARBA00001933"/>
    </source>
</evidence>
<organism evidence="8 9">
    <name type="scientific">Cloacibacillus porcorum</name>
    <dbReference type="NCBI Taxonomy" id="1197717"/>
    <lineage>
        <taxon>Bacteria</taxon>
        <taxon>Thermotogati</taxon>
        <taxon>Synergistota</taxon>
        <taxon>Synergistia</taxon>
        <taxon>Synergistales</taxon>
        <taxon>Synergistaceae</taxon>
        <taxon>Cloacibacillus</taxon>
    </lineage>
</organism>
<dbReference type="FunFam" id="3.40.640.10:FF:000033">
    <property type="entry name" value="Aspartate aminotransferase"/>
    <property type="match status" value="1"/>
</dbReference>
<dbReference type="GO" id="GO:0006520">
    <property type="term" value="P:amino acid metabolic process"/>
    <property type="evidence" value="ECO:0007669"/>
    <property type="project" value="InterPro"/>
</dbReference>
<dbReference type="PANTHER" id="PTHR46383:SF1">
    <property type="entry name" value="ASPARTATE AMINOTRANSFERASE"/>
    <property type="match status" value="1"/>
</dbReference>
<evidence type="ECO:0000256" key="3">
    <source>
        <dbReference type="ARBA" id="ARBA00022576"/>
    </source>
</evidence>
<dbReference type="KEGG" id="cpor:BED41_10895"/>
<dbReference type="OrthoDB" id="9803354at2"/>
<evidence type="ECO:0000256" key="2">
    <source>
        <dbReference type="ARBA" id="ARBA00007441"/>
    </source>
</evidence>
<dbReference type="AlphaFoldDB" id="A0A1B2I6F7"/>
<dbReference type="SUPFAM" id="SSF53383">
    <property type="entry name" value="PLP-dependent transferases"/>
    <property type="match status" value="1"/>
</dbReference>
<name>A0A1B2I6F7_9BACT</name>
<dbReference type="GeneID" id="83058354"/>
<dbReference type="GO" id="GO:0030170">
    <property type="term" value="F:pyridoxal phosphate binding"/>
    <property type="evidence" value="ECO:0007669"/>
    <property type="project" value="InterPro"/>
</dbReference>
<proteinExistence type="inferred from homology"/>
<accession>A0A1B2I6F7</accession>
<dbReference type="Proteomes" id="UP000093044">
    <property type="component" value="Chromosome"/>
</dbReference>
<gene>
    <name evidence="8" type="ORF">BED41_10895</name>
</gene>
<keyword evidence="4 6" id="KW-0808">Transferase</keyword>
<dbReference type="CDD" id="cd00609">
    <property type="entry name" value="AAT_like"/>
    <property type="match status" value="1"/>
</dbReference>
<evidence type="ECO:0000313" key="8">
    <source>
        <dbReference type="EMBL" id="ANZ45533.1"/>
    </source>
</evidence>
<keyword evidence="5" id="KW-0663">Pyridoxal phosphate</keyword>
<feature type="domain" description="Aminotransferase class I/classII large" evidence="7">
    <location>
        <begin position="31"/>
        <end position="379"/>
    </location>
</feature>
<evidence type="ECO:0000313" key="9">
    <source>
        <dbReference type="Proteomes" id="UP000093044"/>
    </source>
</evidence>
<keyword evidence="3 6" id="KW-0032">Aminotransferase</keyword>
<dbReference type="GO" id="GO:0008483">
    <property type="term" value="F:transaminase activity"/>
    <property type="evidence" value="ECO:0007669"/>
    <property type="project" value="UniProtKB-KW"/>
</dbReference>